<dbReference type="EMBL" id="CP071182">
    <property type="protein sequence ID" value="QSO46089.1"/>
    <property type="molecule type" value="Genomic_DNA"/>
</dbReference>
<dbReference type="AlphaFoldDB" id="A0A9X7VVZ6"/>
<dbReference type="Gene3D" id="1.10.10.10">
    <property type="entry name" value="Winged helix-like DNA-binding domain superfamily/Winged helix DNA-binding domain"/>
    <property type="match status" value="1"/>
</dbReference>
<comment type="subcellular location">
    <subcellularLocation>
        <location evidence="1">Cytoplasm</location>
    </subcellularLocation>
</comment>
<dbReference type="FunFam" id="1.10.10.10:FF:000018">
    <property type="entry name" value="DNA-binding response regulator ResD"/>
    <property type="match status" value="1"/>
</dbReference>
<dbReference type="InterPro" id="IPR036388">
    <property type="entry name" value="WH-like_DNA-bd_sf"/>
</dbReference>
<evidence type="ECO:0000256" key="3">
    <source>
        <dbReference type="ARBA" id="ARBA00023012"/>
    </source>
</evidence>
<dbReference type="RefSeq" id="WP_206655460.1">
    <property type="nucleotide sequence ID" value="NZ_CP071182.1"/>
</dbReference>
<keyword evidence="5 8" id="KW-0238">DNA-binding</keyword>
<keyword evidence="6" id="KW-0804">Transcription</keyword>
<dbReference type="CDD" id="cd00383">
    <property type="entry name" value="trans_reg_C"/>
    <property type="match status" value="1"/>
</dbReference>
<dbReference type="GO" id="GO:0000976">
    <property type="term" value="F:transcription cis-regulatory region binding"/>
    <property type="evidence" value="ECO:0007669"/>
    <property type="project" value="TreeGrafter"/>
</dbReference>
<keyword evidence="12" id="KW-1185">Reference proteome</keyword>
<dbReference type="GO" id="GO:0005829">
    <property type="term" value="C:cytosol"/>
    <property type="evidence" value="ECO:0007669"/>
    <property type="project" value="TreeGrafter"/>
</dbReference>
<dbReference type="KEGG" id="afx:JZ786_16375"/>
<dbReference type="Gene3D" id="6.10.250.690">
    <property type="match status" value="1"/>
</dbReference>
<dbReference type="InterPro" id="IPR016032">
    <property type="entry name" value="Sig_transdc_resp-reg_C-effctor"/>
</dbReference>
<evidence type="ECO:0000256" key="5">
    <source>
        <dbReference type="ARBA" id="ARBA00023125"/>
    </source>
</evidence>
<evidence type="ECO:0000313" key="12">
    <source>
        <dbReference type="Proteomes" id="UP000663505"/>
    </source>
</evidence>
<feature type="DNA-binding region" description="OmpR/PhoB-type" evidence="8">
    <location>
        <begin position="125"/>
        <end position="226"/>
    </location>
</feature>
<keyword evidence="3" id="KW-0902">Two-component regulatory system</keyword>
<feature type="domain" description="Response regulatory" evidence="9">
    <location>
        <begin position="3"/>
        <end position="117"/>
    </location>
</feature>
<proteinExistence type="predicted"/>
<accession>A0A9X7VVZ6</accession>
<reference evidence="11 12" key="1">
    <citation type="submission" date="2021-02" db="EMBL/GenBank/DDBJ databases">
        <title>Alicyclobacillus curvatus sp. nov. and Alicyclobacillus mengziensis sp. nov., two acidophilic bacteria isolated from acid mine drainage.</title>
        <authorList>
            <person name="Huang Y."/>
        </authorList>
    </citation>
    <scope>NUCLEOTIDE SEQUENCE [LARGE SCALE GENOMIC DNA]</scope>
    <source>
        <strain evidence="11 12">S30H14</strain>
    </source>
</reference>
<dbReference type="InterPro" id="IPR001789">
    <property type="entry name" value="Sig_transdc_resp-reg_receiver"/>
</dbReference>
<dbReference type="SMART" id="SM00448">
    <property type="entry name" value="REC"/>
    <property type="match status" value="1"/>
</dbReference>
<evidence type="ECO:0000256" key="1">
    <source>
        <dbReference type="ARBA" id="ARBA00004496"/>
    </source>
</evidence>
<evidence type="ECO:0000259" key="9">
    <source>
        <dbReference type="PROSITE" id="PS50110"/>
    </source>
</evidence>
<name>A0A9X7VVZ6_9BACL</name>
<dbReference type="PANTHER" id="PTHR48111">
    <property type="entry name" value="REGULATOR OF RPOS"/>
    <property type="match status" value="1"/>
</dbReference>
<evidence type="ECO:0000256" key="6">
    <source>
        <dbReference type="ARBA" id="ARBA00023163"/>
    </source>
</evidence>
<dbReference type="InterPro" id="IPR039420">
    <property type="entry name" value="WalR-like"/>
</dbReference>
<feature type="domain" description="OmpR/PhoB-type" evidence="10">
    <location>
        <begin position="125"/>
        <end position="226"/>
    </location>
</feature>
<organism evidence="11 12">
    <name type="scientific">Alicyclobacillus mengziensis</name>
    <dbReference type="NCBI Taxonomy" id="2931921"/>
    <lineage>
        <taxon>Bacteria</taxon>
        <taxon>Bacillati</taxon>
        <taxon>Bacillota</taxon>
        <taxon>Bacilli</taxon>
        <taxon>Bacillales</taxon>
        <taxon>Alicyclobacillaceae</taxon>
        <taxon>Alicyclobacillus</taxon>
    </lineage>
</organism>
<evidence type="ECO:0000259" key="10">
    <source>
        <dbReference type="PROSITE" id="PS51755"/>
    </source>
</evidence>
<dbReference type="GO" id="GO:0006355">
    <property type="term" value="P:regulation of DNA-templated transcription"/>
    <property type="evidence" value="ECO:0007669"/>
    <property type="project" value="InterPro"/>
</dbReference>
<evidence type="ECO:0000256" key="4">
    <source>
        <dbReference type="ARBA" id="ARBA00023015"/>
    </source>
</evidence>
<gene>
    <name evidence="11" type="ORF">JZ786_16375</name>
</gene>
<evidence type="ECO:0000256" key="2">
    <source>
        <dbReference type="ARBA" id="ARBA00022553"/>
    </source>
</evidence>
<keyword evidence="4" id="KW-0805">Transcription regulation</keyword>
<dbReference type="InterPro" id="IPR011006">
    <property type="entry name" value="CheY-like_superfamily"/>
</dbReference>
<feature type="modified residue" description="4-aspartylphosphate" evidence="7">
    <location>
        <position position="52"/>
    </location>
</feature>
<evidence type="ECO:0000256" key="8">
    <source>
        <dbReference type="PROSITE-ProRule" id="PRU01091"/>
    </source>
</evidence>
<dbReference type="PROSITE" id="PS50110">
    <property type="entry name" value="RESPONSE_REGULATORY"/>
    <property type="match status" value="1"/>
</dbReference>
<dbReference type="FunFam" id="3.40.50.2300:FF:000001">
    <property type="entry name" value="DNA-binding response regulator PhoB"/>
    <property type="match status" value="1"/>
</dbReference>
<dbReference type="Pfam" id="PF00072">
    <property type="entry name" value="Response_reg"/>
    <property type="match status" value="1"/>
</dbReference>
<dbReference type="CDD" id="cd17574">
    <property type="entry name" value="REC_OmpR"/>
    <property type="match status" value="1"/>
</dbReference>
<dbReference type="Proteomes" id="UP000663505">
    <property type="component" value="Chromosome"/>
</dbReference>
<dbReference type="Pfam" id="PF00486">
    <property type="entry name" value="Trans_reg_C"/>
    <property type="match status" value="1"/>
</dbReference>
<dbReference type="SMART" id="SM00862">
    <property type="entry name" value="Trans_reg_C"/>
    <property type="match status" value="1"/>
</dbReference>
<dbReference type="InterPro" id="IPR001867">
    <property type="entry name" value="OmpR/PhoB-type_DNA-bd"/>
</dbReference>
<dbReference type="PROSITE" id="PS51755">
    <property type="entry name" value="OMPR_PHOB"/>
    <property type="match status" value="1"/>
</dbReference>
<protein>
    <submittedName>
        <fullName evidence="11">Response regulator transcription factor</fullName>
    </submittedName>
</protein>
<keyword evidence="2 7" id="KW-0597">Phosphoprotein</keyword>
<dbReference type="GO" id="GO:0000156">
    <property type="term" value="F:phosphorelay response regulator activity"/>
    <property type="evidence" value="ECO:0007669"/>
    <property type="project" value="TreeGrafter"/>
</dbReference>
<dbReference type="GO" id="GO:0032993">
    <property type="term" value="C:protein-DNA complex"/>
    <property type="evidence" value="ECO:0007669"/>
    <property type="project" value="TreeGrafter"/>
</dbReference>
<sequence>MAKVLVVDDESEMRNLVRIYLRADGHSVEEATDGVQALDIISTSRPDVIVLDVMMPGMDGLETCSFIRSQYPDIPILMLTARTSIEDKVSGLSVGADDYLTKPFDGRELVARVRALYRRAYRDTHEKYRIDPIDMVVDMQSRTVSVGSTHISLTPKEFELVVLLTRHPGRTFPREEILERVWSGEYGGETRTVDSHVKNIREKLRETGVTPDPIKTVWGVGYKFEVES</sequence>
<dbReference type="PANTHER" id="PTHR48111:SF1">
    <property type="entry name" value="TWO-COMPONENT RESPONSE REGULATOR ORR33"/>
    <property type="match status" value="1"/>
</dbReference>
<evidence type="ECO:0000313" key="11">
    <source>
        <dbReference type="EMBL" id="QSO46089.1"/>
    </source>
</evidence>
<evidence type="ECO:0000256" key="7">
    <source>
        <dbReference type="PROSITE-ProRule" id="PRU00169"/>
    </source>
</evidence>
<dbReference type="Gene3D" id="3.40.50.2300">
    <property type="match status" value="1"/>
</dbReference>
<dbReference type="SUPFAM" id="SSF52172">
    <property type="entry name" value="CheY-like"/>
    <property type="match status" value="1"/>
</dbReference>
<dbReference type="SUPFAM" id="SSF46894">
    <property type="entry name" value="C-terminal effector domain of the bipartite response regulators"/>
    <property type="match status" value="1"/>
</dbReference>